<name>A0A1H0UR34_9BACT</name>
<dbReference type="RefSeq" id="WP_143005546.1">
    <property type="nucleotide sequence ID" value="NZ_FNJI01000035.1"/>
</dbReference>
<keyword evidence="2" id="KW-1185">Reference proteome</keyword>
<evidence type="ECO:0000313" key="2">
    <source>
        <dbReference type="Proteomes" id="UP000199073"/>
    </source>
</evidence>
<organism evidence="1 2">
    <name type="scientific">Desulforhopalus singaporensis</name>
    <dbReference type="NCBI Taxonomy" id="91360"/>
    <lineage>
        <taxon>Bacteria</taxon>
        <taxon>Pseudomonadati</taxon>
        <taxon>Thermodesulfobacteriota</taxon>
        <taxon>Desulfobulbia</taxon>
        <taxon>Desulfobulbales</taxon>
        <taxon>Desulfocapsaceae</taxon>
        <taxon>Desulforhopalus</taxon>
    </lineage>
</organism>
<dbReference type="STRING" id="91360.SAMN05660330_03682"/>
<dbReference type="AlphaFoldDB" id="A0A1H0UR34"/>
<dbReference type="Proteomes" id="UP000199073">
    <property type="component" value="Unassembled WGS sequence"/>
</dbReference>
<dbReference type="EMBL" id="FNJI01000035">
    <property type="protein sequence ID" value="SDP68672.1"/>
    <property type="molecule type" value="Genomic_DNA"/>
</dbReference>
<reference evidence="1 2" key="1">
    <citation type="submission" date="2016-10" db="EMBL/GenBank/DDBJ databases">
        <authorList>
            <person name="de Groot N.N."/>
        </authorList>
    </citation>
    <scope>NUCLEOTIDE SEQUENCE [LARGE SCALE GENOMIC DNA]</scope>
    <source>
        <strain evidence="1 2">DSM 12130</strain>
    </source>
</reference>
<evidence type="ECO:0000313" key="1">
    <source>
        <dbReference type="EMBL" id="SDP68672.1"/>
    </source>
</evidence>
<proteinExistence type="predicted"/>
<gene>
    <name evidence="1" type="ORF">SAMN05660330_03682</name>
</gene>
<protein>
    <submittedName>
        <fullName evidence="1">Uncharacterized protein</fullName>
    </submittedName>
</protein>
<accession>A0A1H0UR34</accession>
<sequence length="272" mass="30746">MRSDSGKNRSVILAVIVPLVLLIFKTAIYSAGFDQLCMDQLPGQCWRTEDVIDQRIEWHAQAALMAMFEHGGEEAASASAILCAVKRGQIEGIYRHTMKVPALRAREAGTYSWKIIPPHENSICYDQPAARTPIIVIRDGVAKNRPALIGALQNAWKSCRVIPTMPRCYIATIPKRTCNADKYNEVYFPCMRPYPPKLSKCLNNISKDLKACKKQETQNRGAGEVFDYCVQKFNLNYRLNDCYNKYQDKEKHKKCKIKADDVSACDSAGSDW</sequence>